<proteinExistence type="predicted"/>
<dbReference type="PROSITE" id="PS51918">
    <property type="entry name" value="RADICAL_SAM"/>
    <property type="match status" value="1"/>
</dbReference>
<evidence type="ECO:0000256" key="2">
    <source>
        <dbReference type="ARBA" id="ARBA00022723"/>
    </source>
</evidence>
<dbReference type="GO" id="GO:0051536">
    <property type="term" value="F:iron-sulfur cluster binding"/>
    <property type="evidence" value="ECO:0007669"/>
    <property type="project" value="UniProtKB-KW"/>
</dbReference>
<evidence type="ECO:0000313" key="8">
    <source>
        <dbReference type="Proteomes" id="UP001212823"/>
    </source>
</evidence>
<feature type="binding site" evidence="5">
    <location>
        <position position="71"/>
    </location>
    <ligand>
        <name>[4Fe-4S] cluster</name>
        <dbReference type="ChEBI" id="CHEBI:49883"/>
        <note>4Fe-4S-S-AdoMet</note>
    </ligand>
</feature>
<keyword evidence="3 5" id="KW-0408">Iron</keyword>
<keyword evidence="2 5" id="KW-0479">Metal-binding</keyword>
<dbReference type="SFLD" id="SFLDG01099">
    <property type="entry name" value="Uncharacterised_Radical_SAM_Su"/>
    <property type="match status" value="1"/>
</dbReference>
<keyword evidence="4 5" id="KW-0411">Iron-sulfur</keyword>
<evidence type="ECO:0000313" key="7">
    <source>
        <dbReference type="EMBL" id="MDB8019262.1"/>
    </source>
</evidence>
<dbReference type="EMBL" id="JAQLYE010000042">
    <property type="protein sequence ID" value="MDB8019262.1"/>
    <property type="molecule type" value="Genomic_DNA"/>
</dbReference>
<gene>
    <name evidence="7" type="ORF">PNE45_14720</name>
</gene>
<dbReference type="InterPro" id="IPR058240">
    <property type="entry name" value="rSAM_sf"/>
</dbReference>
<reference evidence="7" key="1">
    <citation type="submission" date="2023-01" db="EMBL/GenBank/DDBJ databases">
        <title>Human gut microbiome strain richness.</title>
        <authorList>
            <person name="Chen-Liaw A."/>
        </authorList>
    </citation>
    <scope>NUCLEOTIDE SEQUENCE</scope>
    <source>
        <strain evidence="7">1001283st1_D2_1001283B150209_150212</strain>
    </source>
</reference>
<evidence type="ECO:0000256" key="5">
    <source>
        <dbReference type="PIRSR" id="PIRSR004869-50"/>
    </source>
</evidence>
<feature type="binding site" evidence="5">
    <location>
        <position position="64"/>
    </location>
    <ligand>
        <name>[4Fe-4S] cluster</name>
        <dbReference type="ChEBI" id="CHEBI:49883"/>
        <note>4Fe-4S-S-AdoMet</note>
    </ligand>
</feature>
<name>A0AAP3Q5N7_9FIRM</name>
<organism evidence="7 8">
    <name type="scientific">Agathobacter rectalis</name>
    <dbReference type="NCBI Taxonomy" id="39491"/>
    <lineage>
        <taxon>Bacteria</taxon>
        <taxon>Bacillati</taxon>
        <taxon>Bacillota</taxon>
        <taxon>Clostridia</taxon>
        <taxon>Lachnospirales</taxon>
        <taxon>Lachnospiraceae</taxon>
        <taxon>Agathobacter</taxon>
    </lineage>
</organism>
<dbReference type="RefSeq" id="WP_306775901.1">
    <property type="nucleotide sequence ID" value="NZ_JADPAO010000039.1"/>
</dbReference>
<dbReference type="Gene3D" id="3.20.20.70">
    <property type="entry name" value="Aldolase class I"/>
    <property type="match status" value="1"/>
</dbReference>
<comment type="cofactor">
    <cofactor evidence="5">
        <name>[4Fe-4S] cluster</name>
        <dbReference type="ChEBI" id="CHEBI:49883"/>
    </cofactor>
    <text evidence="5">Binds 1 [4Fe-4S] cluster. The cluster is coordinated with 3 cysteines and an exchangeable S-adenosyl-L-methionine.</text>
</comment>
<evidence type="ECO:0000256" key="4">
    <source>
        <dbReference type="ARBA" id="ARBA00023014"/>
    </source>
</evidence>
<dbReference type="Pfam" id="PF04055">
    <property type="entry name" value="Radical_SAM"/>
    <property type="match status" value="1"/>
</dbReference>
<dbReference type="PIRSF" id="PIRSF004869">
    <property type="entry name" value="PflX_prd"/>
    <property type="match status" value="1"/>
</dbReference>
<dbReference type="InterPro" id="IPR007197">
    <property type="entry name" value="rSAM"/>
</dbReference>
<dbReference type="SFLD" id="SFLDS00029">
    <property type="entry name" value="Radical_SAM"/>
    <property type="match status" value="1"/>
</dbReference>
<dbReference type="GO" id="GO:0003824">
    <property type="term" value="F:catalytic activity"/>
    <property type="evidence" value="ECO:0007669"/>
    <property type="project" value="InterPro"/>
</dbReference>
<dbReference type="InterPro" id="IPR040085">
    <property type="entry name" value="MJ0674-like"/>
</dbReference>
<dbReference type="PANTHER" id="PTHR43075:SF1">
    <property type="entry name" value="FORMATE LYASE ACTIVATING ENZYME, PUTATIVE (AFU_ORTHOLOGUE AFUA_2G15630)-RELATED"/>
    <property type="match status" value="1"/>
</dbReference>
<dbReference type="SUPFAM" id="SSF102114">
    <property type="entry name" value="Radical SAM enzymes"/>
    <property type="match status" value="1"/>
</dbReference>
<dbReference type="AlphaFoldDB" id="A0AAP3Q5N7"/>
<accession>A0AAP3Q5N7</accession>
<evidence type="ECO:0000256" key="3">
    <source>
        <dbReference type="ARBA" id="ARBA00023004"/>
    </source>
</evidence>
<feature type="domain" description="Radical SAM core" evidence="6">
    <location>
        <begin position="50"/>
        <end position="278"/>
    </location>
</feature>
<dbReference type="InterPro" id="IPR013785">
    <property type="entry name" value="Aldolase_TIM"/>
</dbReference>
<dbReference type="InterPro" id="IPR016431">
    <property type="entry name" value="Pyrv-formate_lyase-activ_prd"/>
</dbReference>
<comment type="caution">
    <text evidence="7">The sequence shown here is derived from an EMBL/GenBank/DDBJ whole genome shotgun (WGS) entry which is preliminary data.</text>
</comment>
<feature type="binding site" evidence="5">
    <location>
        <position position="68"/>
    </location>
    <ligand>
        <name>[4Fe-4S] cluster</name>
        <dbReference type="ChEBI" id="CHEBI:49883"/>
        <note>4Fe-4S-S-AdoMet</note>
    </ligand>
</feature>
<dbReference type="CDD" id="cd01335">
    <property type="entry name" value="Radical_SAM"/>
    <property type="match status" value="1"/>
</dbReference>
<keyword evidence="1 5" id="KW-0949">S-adenosyl-L-methionine</keyword>
<sequence>MKNMNKYENCLLCPRKCGINRRTGQTGVCGVSSEIKVARAALHYWEEPCISGKRGSGAVFFSGCSLHCVFCQNREISDGKAGKLISKERLSDIFMELADKGANNINLVTPGQYIPDIVWAVNDAKSRGMKLPIIYNTSGYENVTELKLLEGIVDVYLPDFKYMDSTLSARYSRAKDYPSVAKKALSEMVRQQPDVVIDDATGLIQKGVIVRQLLLPGHVNDAKAVLKYLYDTYHDHVYISMMSQFTPIALKDYPEINRTVTRREYERLVDYALEIGITNAFIQEGDVAKDSFIPAFDCEGV</sequence>
<dbReference type="GO" id="GO:0046872">
    <property type="term" value="F:metal ion binding"/>
    <property type="evidence" value="ECO:0007669"/>
    <property type="project" value="UniProtKB-KW"/>
</dbReference>
<protein>
    <submittedName>
        <fullName evidence="7">4Fe-4S cluster-binding domain-containing protein</fullName>
    </submittedName>
</protein>
<evidence type="ECO:0000256" key="1">
    <source>
        <dbReference type="ARBA" id="ARBA00022691"/>
    </source>
</evidence>
<dbReference type="Proteomes" id="UP001212823">
    <property type="component" value="Unassembled WGS sequence"/>
</dbReference>
<evidence type="ECO:0000259" key="6">
    <source>
        <dbReference type="PROSITE" id="PS51918"/>
    </source>
</evidence>
<dbReference type="PANTHER" id="PTHR43075">
    <property type="entry name" value="FORMATE LYASE ACTIVATING ENZYME, PUTATIVE (AFU_ORTHOLOGUE AFUA_2G15630)-RELATED"/>
    <property type="match status" value="1"/>
</dbReference>